<protein>
    <submittedName>
        <fullName evidence="2">Uncharacterized protein</fullName>
    </submittedName>
</protein>
<keyword evidence="3" id="KW-1185">Reference proteome</keyword>
<dbReference type="Proteomes" id="UP000054047">
    <property type="component" value="Unassembled WGS sequence"/>
</dbReference>
<gene>
    <name evidence="2" type="ORF">ANCDUO_04710</name>
</gene>
<proteinExistence type="predicted"/>
<accession>A0A0C2H6C6</accession>
<reference evidence="2 3" key="1">
    <citation type="submission" date="2013-12" db="EMBL/GenBank/DDBJ databases">
        <title>Draft genome of the parsitic nematode Ancylostoma duodenale.</title>
        <authorList>
            <person name="Mitreva M."/>
        </authorList>
    </citation>
    <scope>NUCLEOTIDE SEQUENCE [LARGE SCALE GENOMIC DNA]</scope>
    <source>
        <strain evidence="2 3">Zhejiang</strain>
    </source>
</reference>
<organism evidence="2 3">
    <name type="scientific">Ancylostoma duodenale</name>
    <dbReference type="NCBI Taxonomy" id="51022"/>
    <lineage>
        <taxon>Eukaryota</taxon>
        <taxon>Metazoa</taxon>
        <taxon>Ecdysozoa</taxon>
        <taxon>Nematoda</taxon>
        <taxon>Chromadorea</taxon>
        <taxon>Rhabditida</taxon>
        <taxon>Rhabditina</taxon>
        <taxon>Rhabditomorpha</taxon>
        <taxon>Strongyloidea</taxon>
        <taxon>Ancylostomatidae</taxon>
        <taxon>Ancylostomatinae</taxon>
        <taxon>Ancylostoma</taxon>
    </lineage>
</organism>
<dbReference type="EMBL" id="KN727783">
    <property type="protein sequence ID" value="KIH64971.1"/>
    <property type="molecule type" value="Genomic_DNA"/>
</dbReference>
<dbReference type="AlphaFoldDB" id="A0A0C2H6C6"/>
<evidence type="ECO:0000256" key="1">
    <source>
        <dbReference type="SAM" id="MobiDB-lite"/>
    </source>
</evidence>
<feature type="compositionally biased region" description="Acidic residues" evidence="1">
    <location>
        <begin position="29"/>
        <end position="43"/>
    </location>
</feature>
<sequence>MQGKAPQLNRARGGRRKGKNLPHQADANLCEEYDDDDAENEDAAEQFSHCDLGLLRDYFNV</sequence>
<feature type="region of interest" description="Disordered" evidence="1">
    <location>
        <begin position="1"/>
        <end position="43"/>
    </location>
</feature>
<evidence type="ECO:0000313" key="2">
    <source>
        <dbReference type="EMBL" id="KIH64971.1"/>
    </source>
</evidence>
<name>A0A0C2H6C6_9BILA</name>
<evidence type="ECO:0000313" key="3">
    <source>
        <dbReference type="Proteomes" id="UP000054047"/>
    </source>
</evidence>